<evidence type="ECO:0000256" key="3">
    <source>
        <dbReference type="ARBA" id="ARBA00022679"/>
    </source>
</evidence>
<dbReference type="GO" id="GO:0019287">
    <property type="term" value="P:isopentenyl diphosphate biosynthetic process, mevalonate pathway"/>
    <property type="evidence" value="ECO:0007669"/>
    <property type="project" value="UniProtKB-UniPathway"/>
</dbReference>
<dbReference type="Gene3D" id="3.30.230.10">
    <property type="match status" value="1"/>
</dbReference>
<dbReference type="NCBIfam" id="TIGR00549">
    <property type="entry name" value="mevalon_kin"/>
    <property type="match status" value="1"/>
</dbReference>
<organism evidence="12 13">
    <name type="scientific">Neptuniibacter caesariensis</name>
    <dbReference type="NCBI Taxonomy" id="207954"/>
    <lineage>
        <taxon>Bacteria</taxon>
        <taxon>Pseudomonadati</taxon>
        <taxon>Pseudomonadota</taxon>
        <taxon>Gammaproteobacteria</taxon>
        <taxon>Oceanospirillales</taxon>
        <taxon>Oceanospirillaceae</taxon>
        <taxon>Neptuniibacter</taxon>
    </lineage>
</organism>
<evidence type="ECO:0000313" key="13">
    <source>
        <dbReference type="Proteomes" id="UP000243469"/>
    </source>
</evidence>
<dbReference type="PANTHER" id="PTHR43290">
    <property type="entry name" value="MEVALONATE KINASE"/>
    <property type="match status" value="1"/>
</dbReference>
<keyword evidence="4" id="KW-0547">Nucleotide-binding</keyword>
<evidence type="ECO:0000256" key="2">
    <source>
        <dbReference type="ARBA" id="ARBA00022516"/>
    </source>
</evidence>
<protein>
    <submittedName>
        <fullName evidence="12">Mevalonate kinase</fullName>
    </submittedName>
</protein>
<dbReference type="SUPFAM" id="SSF54211">
    <property type="entry name" value="Ribosomal protein S5 domain 2-like"/>
    <property type="match status" value="1"/>
</dbReference>
<feature type="domain" description="GHMP kinase C-terminal" evidence="11">
    <location>
        <begin position="209"/>
        <end position="276"/>
    </location>
</feature>
<keyword evidence="8" id="KW-0443">Lipid metabolism</keyword>
<feature type="domain" description="GHMP kinase N-terminal" evidence="10">
    <location>
        <begin position="59"/>
        <end position="143"/>
    </location>
</feature>
<dbReference type="UniPathway" id="UPA00057">
    <property type="reaction ID" value="UER00098"/>
</dbReference>
<dbReference type="AlphaFoldDB" id="A0A2G6JPY3"/>
<evidence type="ECO:0000259" key="10">
    <source>
        <dbReference type="Pfam" id="PF00288"/>
    </source>
</evidence>
<dbReference type="Proteomes" id="UP000243469">
    <property type="component" value="Unassembled WGS sequence"/>
</dbReference>
<dbReference type="Gene3D" id="3.30.70.890">
    <property type="entry name" value="GHMP kinase, C-terminal domain"/>
    <property type="match status" value="1"/>
</dbReference>
<dbReference type="InterPro" id="IPR014721">
    <property type="entry name" value="Ribsml_uS5_D2-typ_fold_subgr"/>
</dbReference>
<keyword evidence="7" id="KW-0460">Magnesium</keyword>
<dbReference type="InterPro" id="IPR006204">
    <property type="entry name" value="GHMP_kinase_N_dom"/>
</dbReference>
<dbReference type="PANTHER" id="PTHR43290:SF2">
    <property type="entry name" value="MEVALONATE KINASE"/>
    <property type="match status" value="1"/>
</dbReference>
<reference evidence="12 13" key="1">
    <citation type="submission" date="2017-10" db="EMBL/GenBank/DDBJ databases">
        <title>Novel microbial diversity and functional potential in the marine mammal oral microbiome.</title>
        <authorList>
            <person name="Dudek N.K."/>
            <person name="Sun C.L."/>
            <person name="Burstein D."/>
            <person name="Kantor R.S."/>
            <person name="Aliaga Goltsman D.S."/>
            <person name="Bik E.M."/>
            <person name="Thomas B.C."/>
            <person name="Banfield J.F."/>
            <person name="Relman D.A."/>
        </authorList>
    </citation>
    <scope>NUCLEOTIDE SEQUENCE [LARGE SCALE GENOMIC DNA]</scope>
    <source>
        <strain evidence="12">DOLJORAL78_47_21</strain>
    </source>
</reference>
<dbReference type="InterPro" id="IPR020568">
    <property type="entry name" value="Ribosomal_Su5_D2-typ_SF"/>
</dbReference>
<accession>A0A2G6JPY3</accession>
<comment type="pathway">
    <text evidence="9">Isoprenoid biosynthesis; isopentenyl diphosphate biosynthesis via mevalonate pathway; isopentenyl diphosphate from (R)-mevalonate: step 1/3.</text>
</comment>
<dbReference type="Pfam" id="PF08544">
    <property type="entry name" value="GHMP_kinases_C"/>
    <property type="match status" value="1"/>
</dbReference>
<dbReference type="GO" id="GO:0005737">
    <property type="term" value="C:cytoplasm"/>
    <property type="evidence" value="ECO:0007669"/>
    <property type="project" value="InterPro"/>
</dbReference>
<name>A0A2G6JPY3_NEPCE</name>
<evidence type="ECO:0000313" key="12">
    <source>
        <dbReference type="EMBL" id="PIE25497.1"/>
    </source>
</evidence>
<evidence type="ECO:0000256" key="1">
    <source>
        <dbReference type="ARBA" id="ARBA00022490"/>
    </source>
</evidence>
<evidence type="ECO:0000259" key="11">
    <source>
        <dbReference type="Pfam" id="PF08544"/>
    </source>
</evidence>
<keyword evidence="5 12" id="KW-0418">Kinase</keyword>
<evidence type="ECO:0000256" key="9">
    <source>
        <dbReference type="ARBA" id="ARBA00029438"/>
    </source>
</evidence>
<dbReference type="InterPro" id="IPR036554">
    <property type="entry name" value="GHMP_kinase_C_sf"/>
</dbReference>
<proteinExistence type="predicted"/>
<dbReference type="EMBL" id="PDSH01000004">
    <property type="protein sequence ID" value="PIE25497.1"/>
    <property type="molecule type" value="Genomic_DNA"/>
</dbReference>
<evidence type="ECO:0000256" key="6">
    <source>
        <dbReference type="ARBA" id="ARBA00022840"/>
    </source>
</evidence>
<keyword evidence="3" id="KW-0808">Transferase</keyword>
<evidence type="ECO:0000256" key="4">
    <source>
        <dbReference type="ARBA" id="ARBA00022741"/>
    </source>
</evidence>
<dbReference type="SUPFAM" id="SSF55060">
    <property type="entry name" value="GHMP Kinase, C-terminal domain"/>
    <property type="match status" value="1"/>
</dbReference>
<dbReference type="InterPro" id="IPR013750">
    <property type="entry name" value="GHMP_kinase_C_dom"/>
</dbReference>
<dbReference type="GO" id="GO:0005524">
    <property type="term" value="F:ATP binding"/>
    <property type="evidence" value="ECO:0007669"/>
    <property type="project" value="UniProtKB-KW"/>
</dbReference>
<comment type="caution">
    <text evidence="12">The sequence shown here is derived from an EMBL/GenBank/DDBJ whole genome shotgun (WGS) entry which is preliminary data.</text>
</comment>
<dbReference type="PRINTS" id="PR00959">
    <property type="entry name" value="MEVGALKINASE"/>
</dbReference>
<keyword evidence="1" id="KW-0963">Cytoplasm</keyword>
<sequence>MLMGEHAVLFGEKALACAVDKYIYVELSPRTDREVYIDSALATYHSTLDQLVDEPELSFVLAAIRQFKAELPGGFSLKIRSEFSHTVGLGSSAAVTAGCVAALSAFANQTTAPERLFTRALDVVHSVQGGRGSGTDLVASIFGAVVSYVVEPRQIKALGALPDISLFYVGYKTKTPVVLQIVEQRAQQQPDIYADIYRLMGKVTAKAEQAVAARDWHSLGQLMNHYQGLMDALGVSDKALSEIIYTLRSSSTILGAKISGSGLGDCVLALGQDNELAISYEQIPVAVSAQGVTFEHH</sequence>
<keyword evidence="2" id="KW-0444">Lipid biosynthesis</keyword>
<gene>
    <name evidence="12" type="primary">mvk</name>
    <name evidence="12" type="ORF">CSA60_00285</name>
</gene>
<keyword evidence="6" id="KW-0067">ATP-binding</keyword>
<evidence type="ECO:0000256" key="5">
    <source>
        <dbReference type="ARBA" id="ARBA00022777"/>
    </source>
</evidence>
<evidence type="ECO:0000256" key="7">
    <source>
        <dbReference type="ARBA" id="ARBA00022842"/>
    </source>
</evidence>
<evidence type="ECO:0000256" key="8">
    <source>
        <dbReference type="ARBA" id="ARBA00023098"/>
    </source>
</evidence>
<dbReference type="InterPro" id="IPR006205">
    <property type="entry name" value="Mev_gal_kin"/>
</dbReference>
<dbReference type="GO" id="GO:0004496">
    <property type="term" value="F:mevalonate kinase activity"/>
    <property type="evidence" value="ECO:0007669"/>
    <property type="project" value="InterPro"/>
</dbReference>
<dbReference type="Pfam" id="PF00288">
    <property type="entry name" value="GHMP_kinases_N"/>
    <property type="match status" value="1"/>
</dbReference>